<comment type="caution">
    <text evidence="1">The sequence shown here is derived from an EMBL/GenBank/DDBJ whole genome shotgun (WGS) entry which is preliminary data.</text>
</comment>
<gene>
    <name evidence="1" type="ORF">GM658_24110</name>
</gene>
<protein>
    <submittedName>
        <fullName evidence="1">Uncharacterized protein</fullName>
    </submittedName>
</protein>
<evidence type="ECO:0000313" key="1">
    <source>
        <dbReference type="EMBL" id="MTW13700.1"/>
    </source>
</evidence>
<dbReference type="EMBL" id="WNKX01000025">
    <property type="protein sequence ID" value="MTW13700.1"/>
    <property type="molecule type" value="Genomic_DNA"/>
</dbReference>
<reference evidence="1 2" key="1">
    <citation type="submission" date="2019-11" db="EMBL/GenBank/DDBJ databases">
        <title>Type strains purchased from KCTC, JCM and DSMZ.</title>
        <authorList>
            <person name="Lu H."/>
        </authorList>
    </citation>
    <scope>NUCLEOTIDE SEQUENCE [LARGE SCALE GENOMIC DNA]</scope>
    <source>
        <strain evidence="1 2">JCM 31587</strain>
    </source>
</reference>
<evidence type="ECO:0000313" key="2">
    <source>
        <dbReference type="Proteomes" id="UP000472320"/>
    </source>
</evidence>
<proteinExistence type="predicted"/>
<keyword evidence="2" id="KW-1185">Reference proteome</keyword>
<sequence length="88" mass="9259">MAHLPTARLACTFTLCCTSEDMPLFWLTTMMPAADWPTLLMVFDMSKVPALTLLVPPAPPVPPVPAPPVAVPAVLVPPSPPAPPVLPP</sequence>
<dbReference type="AlphaFoldDB" id="A0A6L6QNB6"/>
<accession>A0A6L6QNB6</accession>
<organism evidence="1 2">
    <name type="scientific">Massilia eburnea</name>
    <dbReference type="NCBI Taxonomy" id="1776165"/>
    <lineage>
        <taxon>Bacteria</taxon>
        <taxon>Pseudomonadati</taxon>
        <taxon>Pseudomonadota</taxon>
        <taxon>Betaproteobacteria</taxon>
        <taxon>Burkholderiales</taxon>
        <taxon>Oxalobacteraceae</taxon>
        <taxon>Telluria group</taxon>
        <taxon>Massilia</taxon>
    </lineage>
</organism>
<feature type="non-terminal residue" evidence="1">
    <location>
        <position position="88"/>
    </location>
</feature>
<dbReference type="Proteomes" id="UP000472320">
    <property type="component" value="Unassembled WGS sequence"/>
</dbReference>
<name>A0A6L6QNB6_9BURK</name>